<feature type="region of interest" description="Disordered" evidence="1">
    <location>
        <begin position="404"/>
        <end position="459"/>
    </location>
</feature>
<feature type="compositionally biased region" description="Low complexity" evidence="1">
    <location>
        <begin position="353"/>
        <end position="368"/>
    </location>
</feature>
<feature type="compositionally biased region" description="Pro residues" evidence="1">
    <location>
        <begin position="684"/>
        <end position="695"/>
    </location>
</feature>
<proteinExistence type="predicted"/>
<feature type="compositionally biased region" description="Pro residues" evidence="1">
    <location>
        <begin position="634"/>
        <end position="643"/>
    </location>
</feature>
<dbReference type="InterPro" id="IPR016123">
    <property type="entry name" value="Mog1/PsbP_a/b/a-sand"/>
</dbReference>
<feature type="compositionally biased region" description="Low complexity" evidence="1">
    <location>
        <begin position="525"/>
        <end position="542"/>
    </location>
</feature>
<organism evidence="3 4">
    <name type="scientific">Chlorella sorokiniana</name>
    <name type="common">Freshwater green alga</name>
    <dbReference type="NCBI Taxonomy" id="3076"/>
    <lineage>
        <taxon>Eukaryota</taxon>
        <taxon>Viridiplantae</taxon>
        <taxon>Chlorophyta</taxon>
        <taxon>core chlorophytes</taxon>
        <taxon>Trebouxiophyceae</taxon>
        <taxon>Chlorellales</taxon>
        <taxon>Chlorellaceae</taxon>
        <taxon>Chlorella clade</taxon>
        <taxon>Chlorella</taxon>
    </lineage>
</organism>
<feature type="compositionally biased region" description="Low complexity" evidence="1">
    <location>
        <begin position="7"/>
        <end position="58"/>
    </location>
</feature>
<feature type="compositionally biased region" description="Polar residues" evidence="1">
    <location>
        <begin position="438"/>
        <end position="447"/>
    </location>
</feature>
<feature type="region of interest" description="Disordered" evidence="1">
    <location>
        <begin position="492"/>
        <end position="545"/>
    </location>
</feature>
<dbReference type="GO" id="GO:0009654">
    <property type="term" value="C:photosystem II oxygen evolving complex"/>
    <property type="evidence" value="ECO:0007669"/>
    <property type="project" value="InterPro"/>
</dbReference>
<feature type="region of interest" description="Disordered" evidence="1">
    <location>
        <begin position="1"/>
        <end position="58"/>
    </location>
</feature>
<dbReference type="OrthoDB" id="2020255at2759"/>
<dbReference type="InterPro" id="IPR002683">
    <property type="entry name" value="PsbP_C"/>
</dbReference>
<feature type="compositionally biased region" description="Basic and acidic residues" evidence="1">
    <location>
        <begin position="646"/>
        <end position="672"/>
    </location>
</feature>
<evidence type="ECO:0000313" key="3">
    <source>
        <dbReference type="EMBL" id="PRW56668.1"/>
    </source>
</evidence>
<feature type="region of interest" description="Disordered" evidence="1">
    <location>
        <begin position="343"/>
        <end position="368"/>
    </location>
</feature>
<dbReference type="SUPFAM" id="SSF55724">
    <property type="entry name" value="Mog1p/PsbP-like"/>
    <property type="match status" value="1"/>
</dbReference>
<dbReference type="GO" id="GO:0015979">
    <property type="term" value="P:photosynthesis"/>
    <property type="evidence" value="ECO:0007669"/>
    <property type="project" value="InterPro"/>
</dbReference>
<reference evidence="3 4" key="1">
    <citation type="journal article" date="2018" name="Plant J.">
        <title>Genome sequences of Chlorella sorokiniana UTEX 1602 and Micractinium conductrix SAG 241.80: implications to maltose excretion by a green alga.</title>
        <authorList>
            <person name="Arriola M.B."/>
            <person name="Velmurugan N."/>
            <person name="Zhang Y."/>
            <person name="Plunkett M.H."/>
            <person name="Hondzo H."/>
            <person name="Barney B.M."/>
        </authorList>
    </citation>
    <scope>NUCLEOTIDE SEQUENCE [LARGE SCALE GENOMIC DNA]</scope>
    <source>
        <strain evidence="4">UTEX 1602</strain>
    </source>
</reference>
<dbReference type="PANTHER" id="PTHR31407:SF15">
    <property type="entry name" value="PSBP DOMAIN-CONTAINING PROTEIN 1, CHLOROPLASTIC"/>
    <property type="match status" value="1"/>
</dbReference>
<feature type="compositionally biased region" description="Low complexity" evidence="1">
    <location>
        <begin position="416"/>
        <end position="426"/>
    </location>
</feature>
<evidence type="ECO:0000256" key="1">
    <source>
        <dbReference type="SAM" id="MobiDB-lite"/>
    </source>
</evidence>
<dbReference type="STRING" id="3076.A0A2P6TRI5"/>
<feature type="region of interest" description="Disordered" evidence="1">
    <location>
        <begin position="574"/>
        <end position="738"/>
    </location>
</feature>
<dbReference type="PANTHER" id="PTHR31407">
    <property type="match status" value="1"/>
</dbReference>
<comment type="caution">
    <text evidence="3">The sequence shown here is derived from an EMBL/GenBank/DDBJ whole genome shotgun (WGS) entry which is preliminary data.</text>
</comment>
<evidence type="ECO:0000259" key="2">
    <source>
        <dbReference type="Pfam" id="PF01789"/>
    </source>
</evidence>
<protein>
    <submittedName>
        <fullName evidence="3">Domain-containing</fullName>
    </submittedName>
</protein>
<feature type="compositionally biased region" description="Low complexity" evidence="1">
    <location>
        <begin position="673"/>
        <end position="683"/>
    </location>
</feature>
<feature type="domain" description="PsbP C-terminal" evidence="2">
    <location>
        <begin position="96"/>
        <end position="271"/>
    </location>
</feature>
<dbReference type="AlphaFoldDB" id="A0A2P6TRI5"/>
<dbReference type="EMBL" id="LHPG02000008">
    <property type="protein sequence ID" value="PRW56668.1"/>
    <property type="molecule type" value="Genomic_DNA"/>
</dbReference>
<dbReference type="InterPro" id="IPR006311">
    <property type="entry name" value="TAT_signal"/>
</dbReference>
<evidence type="ECO:0000313" key="4">
    <source>
        <dbReference type="Proteomes" id="UP000239899"/>
    </source>
</evidence>
<dbReference type="GO" id="GO:0019898">
    <property type="term" value="C:extrinsic component of membrane"/>
    <property type="evidence" value="ECO:0007669"/>
    <property type="project" value="InterPro"/>
</dbReference>
<accession>A0A2P6TRI5</accession>
<dbReference type="PROSITE" id="PS51318">
    <property type="entry name" value="TAT"/>
    <property type="match status" value="1"/>
</dbReference>
<dbReference type="Proteomes" id="UP000239899">
    <property type="component" value="Unassembled WGS sequence"/>
</dbReference>
<feature type="compositionally biased region" description="Basic and acidic residues" evidence="1">
    <location>
        <begin position="721"/>
        <end position="731"/>
    </location>
</feature>
<sequence>MQATTVAALSAAPAQLRQQQQRARSAAPAAAALPRRACRAAASRQQPAAEQQAAQQQQQAASLSRRGVLALPAAAAAVAALAGAAPAQAFVQPPPGYRYHQDKLDGYSFFFPEDWQPVTTSGNDVFYRNPFNVEENVFVNVSSPSSSKYDSVRDLGSPEEAAERLKQQFLEEFMSTRLGVKRTAEVVSAVAREGPGGRTYYDIQTRVKSFASRNQLAVTQAEINEGVVLEWDRIYLTVLGVAGKRLYEQRLQASNESFERDSARLLTIATSVVAGPRPAAGRAFGRPARQPRALAPPANAQAAPSTGPSSMFNMLVDGYVRDGLLSREEAERCSREQLEFLIRKRTGSPPAPDSASPPAASSQAMSPDQARLQAYVQDGLLTPEEVASCSATQIEFLVRKRTTPGASNSVVPAPPRRTSSSPRPGSSRPPSPAPATNGWGQSPQPQAFQGGAGEEAMSSEQLELLREYLRAQEEQEALLQAQVENLKREVEQLETEQQVPSGGDQGGVIPFHAPPLTDSPPPPRATSSPPMAAQQQPAAASSEGGTNWAGVAAAGLVVAGLSAAVYFAPEDALKSVAPPAPKPEPVVEVEQRSSGPIPFGAAPQAVQPAPAVPKPSPPPPAPVAPPAAVQVAPKPAPVAPAPAAPAKEEKKAAEPAKTEAAKVEAPKAEPAKEAAAPAAKLEAPPAPVVPVPVPAPKVEAPKPEQRAAPAPVQQAAPAAAVKKEESKEDAAKSASRLAAEQAAAQLAAELTAKQAAQQQARAASAAPTNYTSLGVGVLLAAAAALAAPQSRAAARALLDRFRGEAALVKAAQARYETLKKSVEVQAGDFSRLQEKLSSAQNDYVRALAALKSTASELEGLFGRVQSSEKQASALVTDLEKLEGGNKQAKQLRSEAARVAASVASQRAAVEKALQQALKDL</sequence>
<keyword evidence="4" id="KW-1185">Reference proteome</keyword>
<feature type="compositionally biased region" description="Low complexity" evidence="1">
    <location>
        <begin position="279"/>
        <end position="304"/>
    </location>
</feature>
<feature type="compositionally biased region" description="Low complexity" evidence="1">
    <location>
        <begin position="706"/>
        <end position="720"/>
    </location>
</feature>
<dbReference type="Gene3D" id="3.40.1000.10">
    <property type="entry name" value="Mog1/PsbP, alpha/beta/alpha sandwich"/>
    <property type="match status" value="1"/>
</dbReference>
<name>A0A2P6TRI5_CHLSO</name>
<feature type="compositionally biased region" description="Pro residues" evidence="1">
    <location>
        <begin position="610"/>
        <end position="625"/>
    </location>
</feature>
<dbReference type="GO" id="GO:0005509">
    <property type="term" value="F:calcium ion binding"/>
    <property type="evidence" value="ECO:0007669"/>
    <property type="project" value="InterPro"/>
</dbReference>
<feature type="region of interest" description="Disordered" evidence="1">
    <location>
        <begin position="279"/>
        <end position="309"/>
    </location>
</feature>
<dbReference type="Pfam" id="PF01789">
    <property type="entry name" value="PsbP"/>
    <property type="match status" value="1"/>
</dbReference>
<gene>
    <name evidence="3" type="ORF">C2E21_4471</name>
</gene>